<dbReference type="Proteomes" id="UP000789366">
    <property type="component" value="Unassembled WGS sequence"/>
</dbReference>
<sequence>NTAAIKRLKQEIQRDDLTDEELMNKLYFPCIELKLVLLDRPRVECTNSHCQKAVINKTVEICHVKWKKLNAFMLKRNGAMKFGKCKSCGCPAKSHKTIFYESISNYSKKFYENKENKISENKLGQIDKENHLKMLQEKIDQLKAQQDMRPYTRNAFLDTLMYFPPLSLHFLNIVRRL</sequence>
<feature type="non-terminal residue" evidence="1">
    <location>
        <position position="1"/>
    </location>
</feature>
<comment type="caution">
    <text evidence="1">The sequence shown here is derived from an EMBL/GenBank/DDBJ whole genome shotgun (WGS) entry which is preliminary data.</text>
</comment>
<proteinExistence type="predicted"/>
<evidence type="ECO:0000313" key="2">
    <source>
        <dbReference type="Proteomes" id="UP000789366"/>
    </source>
</evidence>
<accession>A0ACA9RF65</accession>
<gene>
    <name evidence="1" type="ORF">SPELUC_LOCUS17274</name>
</gene>
<keyword evidence="2" id="KW-1185">Reference proteome</keyword>
<evidence type="ECO:0000313" key="1">
    <source>
        <dbReference type="EMBL" id="CAG8791532.1"/>
    </source>
</evidence>
<organism evidence="1 2">
    <name type="scientific">Cetraspora pellucida</name>
    <dbReference type="NCBI Taxonomy" id="1433469"/>
    <lineage>
        <taxon>Eukaryota</taxon>
        <taxon>Fungi</taxon>
        <taxon>Fungi incertae sedis</taxon>
        <taxon>Mucoromycota</taxon>
        <taxon>Glomeromycotina</taxon>
        <taxon>Glomeromycetes</taxon>
        <taxon>Diversisporales</taxon>
        <taxon>Gigasporaceae</taxon>
        <taxon>Cetraspora</taxon>
    </lineage>
</organism>
<dbReference type="EMBL" id="CAJVPW010069624">
    <property type="protein sequence ID" value="CAG8791532.1"/>
    <property type="molecule type" value="Genomic_DNA"/>
</dbReference>
<feature type="non-terminal residue" evidence="1">
    <location>
        <position position="177"/>
    </location>
</feature>
<protein>
    <submittedName>
        <fullName evidence="1">6478_t:CDS:1</fullName>
    </submittedName>
</protein>
<reference evidence="1" key="1">
    <citation type="submission" date="2021-06" db="EMBL/GenBank/DDBJ databases">
        <authorList>
            <person name="Kallberg Y."/>
            <person name="Tangrot J."/>
            <person name="Rosling A."/>
        </authorList>
    </citation>
    <scope>NUCLEOTIDE SEQUENCE</scope>
    <source>
        <strain evidence="1">28 12/20/2015</strain>
    </source>
</reference>
<name>A0ACA9RF65_9GLOM</name>